<dbReference type="Proteomes" id="UP000553193">
    <property type="component" value="Unassembled WGS sequence"/>
</dbReference>
<gene>
    <name evidence="2" type="ORF">GGQ83_000005</name>
</gene>
<dbReference type="Gene3D" id="3.30.420.10">
    <property type="entry name" value="Ribonuclease H-like superfamily/Ribonuclease H"/>
    <property type="match status" value="1"/>
</dbReference>
<evidence type="ECO:0000313" key="2">
    <source>
        <dbReference type="EMBL" id="MBB3896579.1"/>
    </source>
</evidence>
<dbReference type="GO" id="GO:0004527">
    <property type="term" value="F:exonuclease activity"/>
    <property type="evidence" value="ECO:0007669"/>
    <property type="project" value="UniProtKB-KW"/>
</dbReference>
<dbReference type="InterPro" id="IPR019288">
    <property type="entry name" value="3'-5'_exonuclease_PolB-like"/>
</dbReference>
<feature type="domain" description="Predicted 3'-5' exonuclease PolB-like" evidence="1">
    <location>
        <begin position="10"/>
        <end position="165"/>
    </location>
</feature>
<dbReference type="Pfam" id="PF10108">
    <property type="entry name" value="DNA_pol_B_exo2"/>
    <property type="match status" value="1"/>
</dbReference>
<keyword evidence="2" id="KW-0540">Nuclease</keyword>
<keyword evidence="3" id="KW-1185">Reference proteome</keyword>
<evidence type="ECO:0000313" key="3">
    <source>
        <dbReference type="Proteomes" id="UP000553193"/>
    </source>
</evidence>
<sequence>MRYVRAATLADHDEADLLARFDRALQGGPLLVGFNTSGFDIPVLRYRAMALGVPLPNLHGAAGADYLHRFGRAHLDLMDRLSGFRASPAPSLAECCALLGLPLKAEMDGERVEGLWAAGDHARIATYCRADVAATWLVLLRWWVATGSLPPDHARDAFCAFADSIEAGEFGEGLSRHAEVARTLG</sequence>
<dbReference type="SUPFAM" id="SSF53098">
    <property type="entry name" value="Ribonuclease H-like"/>
    <property type="match status" value="1"/>
</dbReference>
<name>A0A840A4Z1_9PROT</name>
<accession>A0A840A4Z1</accession>
<dbReference type="EMBL" id="JACIDJ010000001">
    <property type="protein sequence ID" value="MBB3896579.1"/>
    <property type="molecule type" value="Genomic_DNA"/>
</dbReference>
<organism evidence="2 3">
    <name type="scientific">Roseococcus suduntuyensis</name>
    <dbReference type="NCBI Taxonomy" id="455361"/>
    <lineage>
        <taxon>Bacteria</taxon>
        <taxon>Pseudomonadati</taxon>
        <taxon>Pseudomonadota</taxon>
        <taxon>Alphaproteobacteria</taxon>
        <taxon>Acetobacterales</taxon>
        <taxon>Roseomonadaceae</taxon>
        <taxon>Roseococcus</taxon>
    </lineage>
</organism>
<dbReference type="GO" id="GO:0003676">
    <property type="term" value="F:nucleic acid binding"/>
    <property type="evidence" value="ECO:0007669"/>
    <property type="project" value="InterPro"/>
</dbReference>
<proteinExistence type="predicted"/>
<reference evidence="2 3" key="1">
    <citation type="submission" date="2020-08" db="EMBL/GenBank/DDBJ databases">
        <title>Genomic Encyclopedia of Type Strains, Phase IV (KMG-IV): sequencing the most valuable type-strain genomes for metagenomic binning, comparative biology and taxonomic classification.</title>
        <authorList>
            <person name="Goeker M."/>
        </authorList>
    </citation>
    <scope>NUCLEOTIDE SEQUENCE [LARGE SCALE GENOMIC DNA]</scope>
    <source>
        <strain evidence="2 3">DSM 19979</strain>
    </source>
</reference>
<protein>
    <submittedName>
        <fullName evidence="2">Putative PolB exonuclease-like 3'-5' exonuclease</fullName>
    </submittedName>
</protein>
<keyword evidence="2" id="KW-0378">Hydrolase</keyword>
<comment type="caution">
    <text evidence="2">The sequence shown here is derived from an EMBL/GenBank/DDBJ whole genome shotgun (WGS) entry which is preliminary data.</text>
</comment>
<dbReference type="AlphaFoldDB" id="A0A840A4Z1"/>
<dbReference type="InterPro" id="IPR036397">
    <property type="entry name" value="RNaseH_sf"/>
</dbReference>
<evidence type="ECO:0000259" key="1">
    <source>
        <dbReference type="Pfam" id="PF10108"/>
    </source>
</evidence>
<keyword evidence="2" id="KW-0269">Exonuclease</keyword>
<dbReference type="InterPro" id="IPR012337">
    <property type="entry name" value="RNaseH-like_sf"/>
</dbReference>